<comment type="caution">
    <text evidence="3">The sequence shown here is derived from an EMBL/GenBank/DDBJ whole genome shotgun (WGS) entry which is preliminary data.</text>
</comment>
<gene>
    <name evidence="3" type="ORF">ODALV1_LOCUS240</name>
</gene>
<dbReference type="Proteomes" id="UP001642540">
    <property type="component" value="Unassembled WGS sequence"/>
</dbReference>
<name>A0ABP1PI28_9HEXA</name>
<feature type="chain" id="PRO_5047004009" description="SCP domain-containing protein" evidence="1">
    <location>
        <begin position="21"/>
        <end position="326"/>
    </location>
</feature>
<dbReference type="InterPro" id="IPR035940">
    <property type="entry name" value="CAP_sf"/>
</dbReference>
<evidence type="ECO:0000256" key="1">
    <source>
        <dbReference type="SAM" id="SignalP"/>
    </source>
</evidence>
<evidence type="ECO:0000259" key="2">
    <source>
        <dbReference type="SMART" id="SM00198"/>
    </source>
</evidence>
<feature type="domain" description="SCP" evidence="2">
    <location>
        <begin position="164"/>
        <end position="316"/>
    </location>
</feature>
<sequence length="326" mass="36726">MARFALVAFCLAAFTVSSSAMTFTEFGMDMACTAFETVCWYENLKQFPHTNTKGFNGCTTQSKQMKKQVMDQMTDEDEQKKYFGQFMEEMAMQSLPSEYASNCNGDLTSGSSSTTDDESDVLNDQQQEYPFRAFAYCMMKTLKSKHGQEALEAIKDEKTHSRKHWKQVLLDRDNEFRALHGSQPFKRLTDLDNAAQQWADKNAAECNMYHSKNTDSFRQWRGQGTGESLSAGGGEDDAEIAAYQASDGWYEENALYPFPGGIQDANDPRFHDVGHFTQTVWKDSQYVGYGYAYNPNCSPYTHYVAARYSPAGNVAGGFQKNVVPAQ</sequence>
<proteinExistence type="predicted"/>
<protein>
    <recommendedName>
        <fullName evidence="2">SCP domain-containing protein</fullName>
    </recommendedName>
</protein>
<evidence type="ECO:0000313" key="4">
    <source>
        <dbReference type="Proteomes" id="UP001642540"/>
    </source>
</evidence>
<feature type="signal peptide" evidence="1">
    <location>
        <begin position="1"/>
        <end position="20"/>
    </location>
</feature>
<dbReference type="InterPro" id="IPR001283">
    <property type="entry name" value="CRISP-related"/>
</dbReference>
<dbReference type="PRINTS" id="PR00837">
    <property type="entry name" value="V5TPXLIKE"/>
</dbReference>
<dbReference type="SUPFAM" id="SSF55797">
    <property type="entry name" value="PR-1-like"/>
    <property type="match status" value="1"/>
</dbReference>
<organism evidence="3 4">
    <name type="scientific">Orchesella dallaii</name>
    <dbReference type="NCBI Taxonomy" id="48710"/>
    <lineage>
        <taxon>Eukaryota</taxon>
        <taxon>Metazoa</taxon>
        <taxon>Ecdysozoa</taxon>
        <taxon>Arthropoda</taxon>
        <taxon>Hexapoda</taxon>
        <taxon>Collembola</taxon>
        <taxon>Entomobryomorpha</taxon>
        <taxon>Entomobryoidea</taxon>
        <taxon>Orchesellidae</taxon>
        <taxon>Orchesellinae</taxon>
        <taxon>Orchesella</taxon>
    </lineage>
</organism>
<dbReference type="InterPro" id="IPR014044">
    <property type="entry name" value="CAP_dom"/>
</dbReference>
<evidence type="ECO:0000313" key="3">
    <source>
        <dbReference type="EMBL" id="CAL8068374.1"/>
    </source>
</evidence>
<accession>A0ABP1PI28</accession>
<keyword evidence="1" id="KW-0732">Signal</keyword>
<dbReference type="PANTHER" id="PTHR10334">
    <property type="entry name" value="CYSTEINE-RICH SECRETORY PROTEIN-RELATED"/>
    <property type="match status" value="1"/>
</dbReference>
<dbReference type="EMBL" id="CAXLJM020000001">
    <property type="protein sequence ID" value="CAL8068374.1"/>
    <property type="molecule type" value="Genomic_DNA"/>
</dbReference>
<reference evidence="3 4" key="1">
    <citation type="submission" date="2024-08" db="EMBL/GenBank/DDBJ databases">
        <authorList>
            <person name="Cucini C."/>
            <person name="Frati F."/>
        </authorList>
    </citation>
    <scope>NUCLEOTIDE SEQUENCE [LARGE SCALE GENOMIC DNA]</scope>
</reference>
<dbReference type="SMART" id="SM00198">
    <property type="entry name" value="SCP"/>
    <property type="match status" value="1"/>
</dbReference>
<dbReference type="Pfam" id="PF00188">
    <property type="entry name" value="CAP"/>
    <property type="match status" value="1"/>
</dbReference>
<dbReference type="Gene3D" id="3.40.33.10">
    <property type="entry name" value="CAP"/>
    <property type="match status" value="1"/>
</dbReference>
<keyword evidence="4" id="KW-1185">Reference proteome</keyword>